<organism evidence="14 15">
    <name type="scientific">Elongatibacter sediminis</name>
    <dbReference type="NCBI Taxonomy" id="3119006"/>
    <lineage>
        <taxon>Bacteria</taxon>
        <taxon>Pseudomonadati</taxon>
        <taxon>Pseudomonadota</taxon>
        <taxon>Gammaproteobacteria</taxon>
        <taxon>Chromatiales</taxon>
        <taxon>Wenzhouxiangellaceae</taxon>
        <taxon>Elongatibacter</taxon>
    </lineage>
</organism>
<comment type="subcellular location">
    <subcellularLocation>
        <location evidence="1">Cell membrane</location>
        <topology evidence="1">Multi-pass membrane protein</topology>
    </subcellularLocation>
</comment>
<dbReference type="SUPFAM" id="SSF81660">
    <property type="entry name" value="Metal cation-transporting ATPase, ATP-binding domain N"/>
    <property type="match status" value="1"/>
</dbReference>
<keyword evidence="4" id="KW-0597">Phosphoprotein</keyword>
<feature type="transmembrane region" description="Helical" evidence="12">
    <location>
        <begin position="872"/>
        <end position="890"/>
    </location>
</feature>
<reference evidence="14 15" key="1">
    <citation type="submission" date="2024-02" db="EMBL/GenBank/DDBJ databases">
        <title>A novel Wenzhouxiangellaceae bacterium, isolated from coastal sediments.</title>
        <authorList>
            <person name="Du Z.-J."/>
            <person name="Ye Y.-Q."/>
            <person name="Zhang X.-Y."/>
        </authorList>
    </citation>
    <scope>NUCLEOTIDE SEQUENCE [LARGE SCALE GENOMIC DNA]</scope>
    <source>
        <strain evidence="14 15">CH-27</strain>
    </source>
</reference>
<keyword evidence="9" id="KW-1278">Translocase</keyword>
<dbReference type="Pfam" id="PF00690">
    <property type="entry name" value="Cation_ATPase_N"/>
    <property type="match status" value="1"/>
</dbReference>
<keyword evidence="15" id="KW-1185">Reference proteome</keyword>
<evidence type="ECO:0000256" key="6">
    <source>
        <dbReference type="ARBA" id="ARBA00022741"/>
    </source>
</evidence>
<dbReference type="InterPro" id="IPR004014">
    <property type="entry name" value="ATPase_P-typ_cation-transptr_N"/>
</dbReference>
<dbReference type="PROSITE" id="PS00154">
    <property type="entry name" value="ATPASE_E1_E2"/>
    <property type="match status" value="1"/>
</dbReference>
<dbReference type="FunFam" id="3.40.50.1000:FF:000083">
    <property type="entry name" value="Sodium/potassium-transporting ATPase subunit alpha"/>
    <property type="match status" value="1"/>
</dbReference>
<dbReference type="Pfam" id="PF13246">
    <property type="entry name" value="Cation_ATPase"/>
    <property type="match status" value="1"/>
</dbReference>
<evidence type="ECO:0000313" key="15">
    <source>
        <dbReference type="Proteomes" id="UP001359886"/>
    </source>
</evidence>
<name>A0AAW9R721_9GAMM</name>
<dbReference type="InterPro" id="IPR044492">
    <property type="entry name" value="P_typ_ATPase_HD_dom"/>
</dbReference>
<keyword evidence="6" id="KW-0547">Nucleotide-binding</keyword>
<dbReference type="InterPro" id="IPR008250">
    <property type="entry name" value="ATPase_P-typ_transduc_dom_A_sf"/>
</dbReference>
<dbReference type="Gene3D" id="3.40.1110.10">
    <property type="entry name" value="Calcium-transporting ATPase, cytoplasmic domain N"/>
    <property type="match status" value="1"/>
</dbReference>
<dbReference type="Proteomes" id="UP001359886">
    <property type="component" value="Unassembled WGS sequence"/>
</dbReference>
<evidence type="ECO:0000256" key="3">
    <source>
        <dbReference type="ARBA" id="ARBA00022475"/>
    </source>
</evidence>
<keyword evidence="8" id="KW-0460">Magnesium</keyword>
<feature type="transmembrane region" description="Helical" evidence="12">
    <location>
        <begin position="85"/>
        <end position="101"/>
    </location>
</feature>
<dbReference type="PRINTS" id="PR00120">
    <property type="entry name" value="HATPASE"/>
</dbReference>
<feature type="transmembrane region" description="Helical" evidence="12">
    <location>
        <begin position="248"/>
        <end position="268"/>
    </location>
</feature>
<accession>A0AAW9R721</accession>
<feature type="domain" description="Cation-transporting P-type ATPase N-terminal" evidence="13">
    <location>
        <begin position="7"/>
        <end position="81"/>
    </location>
</feature>
<feature type="transmembrane region" description="Helical" evidence="12">
    <location>
        <begin position="61"/>
        <end position="79"/>
    </location>
</feature>
<dbReference type="SUPFAM" id="SSF56784">
    <property type="entry name" value="HAD-like"/>
    <property type="match status" value="1"/>
</dbReference>
<feature type="transmembrane region" description="Helical" evidence="12">
    <location>
        <begin position="274"/>
        <end position="300"/>
    </location>
</feature>
<dbReference type="InterPro" id="IPR059000">
    <property type="entry name" value="ATPase_P-type_domA"/>
</dbReference>
<evidence type="ECO:0000256" key="11">
    <source>
        <dbReference type="ARBA" id="ARBA00023136"/>
    </source>
</evidence>
<dbReference type="SFLD" id="SFLDF00027">
    <property type="entry name" value="p-type_atpase"/>
    <property type="match status" value="1"/>
</dbReference>
<dbReference type="InterPro" id="IPR036412">
    <property type="entry name" value="HAD-like_sf"/>
</dbReference>
<dbReference type="PRINTS" id="PR00119">
    <property type="entry name" value="CATATPASE"/>
</dbReference>
<dbReference type="NCBIfam" id="TIGR01494">
    <property type="entry name" value="ATPase_P-type"/>
    <property type="match status" value="2"/>
</dbReference>
<evidence type="ECO:0000256" key="12">
    <source>
        <dbReference type="SAM" id="Phobius"/>
    </source>
</evidence>
<dbReference type="FunFam" id="2.70.150.10:FF:000160">
    <property type="entry name" value="Sarcoplasmic/endoplasmic reticulum calcium ATPase 1"/>
    <property type="match status" value="1"/>
</dbReference>
<dbReference type="InterPro" id="IPR006068">
    <property type="entry name" value="ATPase_P-typ_cation-transptr_C"/>
</dbReference>
<feature type="transmembrane region" description="Helical" evidence="12">
    <location>
        <begin position="730"/>
        <end position="750"/>
    </location>
</feature>
<keyword evidence="11 12" id="KW-0472">Membrane</keyword>
<dbReference type="Gene3D" id="1.20.1110.10">
    <property type="entry name" value="Calcium-transporting ATPase, transmembrane domain"/>
    <property type="match status" value="1"/>
</dbReference>
<keyword evidence="7" id="KW-0067">ATP-binding</keyword>
<keyword evidence="10 12" id="KW-1133">Transmembrane helix</keyword>
<keyword evidence="5 12" id="KW-0812">Transmembrane</keyword>
<evidence type="ECO:0000256" key="4">
    <source>
        <dbReference type="ARBA" id="ARBA00022553"/>
    </source>
</evidence>
<dbReference type="PANTHER" id="PTHR43294:SF21">
    <property type="entry name" value="CATION TRANSPORTING ATPASE"/>
    <property type="match status" value="1"/>
</dbReference>
<dbReference type="GO" id="GO:0005524">
    <property type="term" value="F:ATP binding"/>
    <property type="evidence" value="ECO:0007669"/>
    <property type="project" value="UniProtKB-KW"/>
</dbReference>
<dbReference type="GO" id="GO:0005886">
    <property type="term" value="C:plasma membrane"/>
    <property type="evidence" value="ECO:0007669"/>
    <property type="project" value="UniProtKB-SubCell"/>
</dbReference>
<dbReference type="Pfam" id="PF00689">
    <property type="entry name" value="Cation_ATPase_C"/>
    <property type="match status" value="1"/>
</dbReference>
<evidence type="ECO:0000256" key="7">
    <source>
        <dbReference type="ARBA" id="ARBA00022840"/>
    </source>
</evidence>
<dbReference type="Pfam" id="PF00122">
    <property type="entry name" value="E1-E2_ATPase"/>
    <property type="match status" value="1"/>
</dbReference>
<dbReference type="SFLD" id="SFLDG00002">
    <property type="entry name" value="C1.7:_P-type_atpase_like"/>
    <property type="match status" value="1"/>
</dbReference>
<evidence type="ECO:0000256" key="10">
    <source>
        <dbReference type="ARBA" id="ARBA00022989"/>
    </source>
</evidence>
<dbReference type="InterPro" id="IPR023299">
    <property type="entry name" value="ATPase_P-typ_cyto_dom_N"/>
</dbReference>
<evidence type="ECO:0000313" key="14">
    <source>
        <dbReference type="EMBL" id="MEJ8568122.1"/>
    </source>
</evidence>
<dbReference type="InterPro" id="IPR050510">
    <property type="entry name" value="Cation_transp_ATPase_P-type"/>
</dbReference>
<dbReference type="SMART" id="SM00831">
    <property type="entry name" value="Cation_ATPase_N"/>
    <property type="match status" value="1"/>
</dbReference>
<dbReference type="InterPro" id="IPR001757">
    <property type="entry name" value="P_typ_ATPase"/>
</dbReference>
<dbReference type="SFLD" id="SFLDS00003">
    <property type="entry name" value="Haloacid_Dehalogenase"/>
    <property type="match status" value="1"/>
</dbReference>
<dbReference type="GO" id="GO:0015662">
    <property type="term" value="F:P-type ion transporter activity"/>
    <property type="evidence" value="ECO:0007669"/>
    <property type="project" value="UniProtKB-ARBA"/>
</dbReference>
<dbReference type="InterPro" id="IPR023298">
    <property type="entry name" value="ATPase_P-typ_TM_dom_sf"/>
</dbReference>
<dbReference type="SUPFAM" id="SSF81665">
    <property type="entry name" value="Calcium ATPase, transmembrane domain M"/>
    <property type="match status" value="1"/>
</dbReference>
<dbReference type="Gene3D" id="2.70.150.10">
    <property type="entry name" value="Calcium-transporting ATPase, cytoplasmic transduction domain A"/>
    <property type="match status" value="1"/>
</dbReference>
<evidence type="ECO:0000256" key="5">
    <source>
        <dbReference type="ARBA" id="ARBA00022692"/>
    </source>
</evidence>
<evidence type="ECO:0000259" key="13">
    <source>
        <dbReference type="SMART" id="SM00831"/>
    </source>
</evidence>
<gene>
    <name evidence="14" type="ORF">V3330_10835</name>
</gene>
<dbReference type="PANTHER" id="PTHR43294">
    <property type="entry name" value="SODIUM/POTASSIUM-TRANSPORTING ATPASE SUBUNIT ALPHA"/>
    <property type="match status" value="1"/>
</dbReference>
<dbReference type="EMBL" id="JAZHOG010000006">
    <property type="protein sequence ID" value="MEJ8568122.1"/>
    <property type="molecule type" value="Genomic_DNA"/>
</dbReference>
<keyword evidence="3" id="KW-1003">Cell membrane</keyword>
<dbReference type="GO" id="GO:0016887">
    <property type="term" value="F:ATP hydrolysis activity"/>
    <property type="evidence" value="ECO:0007669"/>
    <property type="project" value="InterPro"/>
</dbReference>
<evidence type="ECO:0000256" key="9">
    <source>
        <dbReference type="ARBA" id="ARBA00022967"/>
    </source>
</evidence>
<protein>
    <submittedName>
        <fullName evidence="14">HAD-IC family P-type ATPase</fullName>
    </submittedName>
</protein>
<comment type="caution">
    <text evidence="14">The sequence shown here is derived from an EMBL/GenBank/DDBJ whole genome shotgun (WGS) entry which is preliminary data.</text>
</comment>
<feature type="transmembrane region" description="Helical" evidence="12">
    <location>
        <begin position="701"/>
        <end position="724"/>
    </location>
</feature>
<dbReference type="InterPro" id="IPR018303">
    <property type="entry name" value="ATPase_P-typ_P_site"/>
</dbReference>
<feature type="transmembrane region" description="Helical" evidence="12">
    <location>
        <begin position="842"/>
        <end position="860"/>
    </location>
</feature>
<evidence type="ECO:0000256" key="1">
    <source>
        <dbReference type="ARBA" id="ARBA00004651"/>
    </source>
</evidence>
<dbReference type="RefSeq" id="WP_354695442.1">
    <property type="nucleotide sequence ID" value="NZ_JAZHOG010000006.1"/>
</dbReference>
<dbReference type="InterPro" id="IPR023214">
    <property type="entry name" value="HAD_sf"/>
</dbReference>
<evidence type="ECO:0000256" key="2">
    <source>
        <dbReference type="ARBA" id="ARBA00005675"/>
    </source>
</evidence>
<sequence>MENPDRPWHGLGPEAALTALESAADSGLRVAEVEARRRQHGPNDLPEGPRRSVWRSFFEQFQSPLIYILFIAALFAFALGRHGDSAVILIVVIINALIGWFQEGRAARAMEALRRLSSPRARVVRDGEEVEVDTRDLVPGDLLVLAAGDGVGADARLVESSALEAAEATLTGESLPVRKSVETLAEDTLLADRANMVYSGTYITAGHARAVVTATGTATEMGKIARMTVESRAPKTPLERSIAQFGRYLVAGAVTLFVAVMSFGLMRGMDTVEIFMVAISQMVSMVPEGLPVAMTIALAVGMQRMAGHGAIVRRLSAVETLGSTRVICADKTGTLTRNEMTVTAVWLAPGRIIDITGAGYQPRGDFLEHDERIDPTTDPALATLLTVAALCNDARLVPPDGSDTRWRALGDPTEAALLTAARKAGIDLDDLGRCWHRHGDIPFDADAGMMATAHCDPDSGDSFVAFKGAPEAIVAMCGHVWDNGSAEPLDERRRELVLKAAATLAGRALRVLAFARVDGTGLDATADFSGFAGRLTLLGLAGEMDPPRNEVRRAVEQCRQAGMRPVMVTGDHKLTGMAVAESLGIAGEGDLAIDGSELSGMADHQLREKAGRAAVFARVHPEQKLRIVKAYQDRGEVVAMTGDGVNDAPALIKADVGVAMGLTGTEVAKSAAEIVITDDNFATIVHAVREGRLVHRNLRKVILYLFATSMAEIVVLMSALLLGYPLPLAAVQILWINIVTEGTVTVNLIMEPPEGDEMRQRPVELNRPLLSADLLKRVALMTPVMAASTFSYFAWRVSQGVPLVQVQTETFTVLAACQWFNVVNCQSATRSAFGLGLMRNRWMLGGLILSVLLQVLVLYWPPMNALFHTQPVAVADVGLMVLTASSVLWAEEIRKFFVRLRLRSAPE</sequence>
<dbReference type="Gene3D" id="3.40.50.1000">
    <property type="entry name" value="HAD superfamily/HAD-like"/>
    <property type="match status" value="1"/>
</dbReference>
<proteinExistence type="inferred from homology"/>
<dbReference type="SUPFAM" id="SSF81653">
    <property type="entry name" value="Calcium ATPase, transduction domain A"/>
    <property type="match status" value="1"/>
</dbReference>
<comment type="similarity">
    <text evidence="2">Belongs to the cation transport ATPase (P-type) (TC 3.A.3) family. Type IIA subfamily.</text>
</comment>
<dbReference type="AlphaFoldDB" id="A0AAW9R721"/>
<evidence type="ECO:0000256" key="8">
    <source>
        <dbReference type="ARBA" id="ARBA00022842"/>
    </source>
</evidence>